<accession>A0A1I6BN35</accession>
<dbReference type="Proteomes" id="UP000199029">
    <property type="component" value="Unassembled WGS sequence"/>
</dbReference>
<reference evidence="3" key="1">
    <citation type="submission" date="2016-10" db="EMBL/GenBank/DDBJ databases">
        <authorList>
            <person name="Varghese N."/>
            <person name="Submissions S."/>
        </authorList>
    </citation>
    <scope>NUCLEOTIDE SEQUENCE [LARGE SCALE GENOMIC DNA]</scope>
    <source>
        <strain evidence="3">OR362-8,ATCC BAA-1266,JCM 13504</strain>
    </source>
</reference>
<organism evidence="2 3">
    <name type="scientific">Hymenobacter arizonensis</name>
    <name type="common">Siccationidurans arizonensis</name>
    <dbReference type="NCBI Taxonomy" id="1227077"/>
    <lineage>
        <taxon>Bacteria</taxon>
        <taxon>Pseudomonadati</taxon>
        <taxon>Bacteroidota</taxon>
        <taxon>Cytophagia</taxon>
        <taxon>Cytophagales</taxon>
        <taxon>Hymenobacteraceae</taxon>
        <taxon>Hymenobacter</taxon>
    </lineage>
</organism>
<evidence type="ECO:0000313" key="2">
    <source>
        <dbReference type="EMBL" id="SFQ82342.1"/>
    </source>
</evidence>
<feature type="transmembrane region" description="Helical" evidence="1">
    <location>
        <begin position="90"/>
        <end position="110"/>
    </location>
</feature>
<keyword evidence="3" id="KW-1185">Reference proteome</keyword>
<protein>
    <submittedName>
        <fullName evidence="2">Uncharacterized protein</fullName>
    </submittedName>
</protein>
<sequence>MKVKAVPPPSLPWLLGVLGATLGLCGAVGLQGMSLNWDWLMDHFHTPVQLLLFHTAVPLLLQGGVYFRFTRAIPHAPSWRYRLLRGAMGVGHLLALGLALAFLVIIASSLSPKPLWGA</sequence>
<keyword evidence="1" id="KW-0812">Transmembrane</keyword>
<evidence type="ECO:0000313" key="3">
    <source>
        <dbReference type="Proteomes" id="UP000199029"/>
    </source>
</evidence>
<feature type="transmembrane region" description="Helical" evidence="1">
    <location>
        <begin position="51"/>
        <end position="69"/>
    </location>
</feature>
<evidence type="ECO:0000256" key="1">
    <source>
        <dbReference type="SAM" id="Phobius"/>
    </source>
</evidence>
<keyword evidence="1" id="KW-0472">Membrane</keyword>
<keyword evidence="1" id="KW-1133">Transmembrane helix</keyword>
<name>A0A1I6BN35_HYMAR</name>
<dbReference type="EMBL" id="FOXS01000010">
    <property type="protein sequence ID" value="SFQ82342.1"/>
    <property type="molecule type" value="Genomic_DNA"/>
</dbReference>
<proteinExistence type="predicted"/>
<dbReference type="AlphaFoldDB" id="A0A1I6BN35"/>
<gene>
    <name evidence="2" type="ORF">SAMN04515668_4790</name>
</gene>